<proteinExistence type="predicted"/>
<comment type="caution">
    <text evidence="1">The sequence shown here is derived from an EMBL/GenBank/DDBJ whole genome shotgun (WGS) entry which is preliminary data.</text>
</comment>
<evidence type="ECO:0000313" key="1">
    <source>
        <dbReference type="EMBL" id="KAL0577954.1"/>
    </source>
</evidence>
<reference evidence="1 2" key="1">
    <citation type="submission" date="2024-02" db="EMBL/GenBank/DDBJ databases">
        <title>A draft genome for the cacao thread blight pathogen Marasmius crinis-equi.</title>
        <authorList>
            <person name="Cohen S.P."/>
            <person name="Baruah I.K."/>
            <person name="Amoako-Attah I."/>
            <person name="Bukari Y."/>
            <person name="Meinhardt L.W."/>
            <person name="Bailey B.A."/>
        </authorList>
    </citation>
    <scope>NUCLEOTIDE SEQUENCE [LARGE SCALE GENOMIC DNA]</scope>
    <source>
        <strain evidence="1 2">GH-76</strain>
    </source>
</reference>
<dbReference type="EMBL" id="JBAHYK010000127">
    <property type="protein sequence ID" value="KAL0577954.1"/>
    <property type="molecule type" value="Genomic_DNA"/>
</dbReference>
<sequence length="84" mass="9087">MVFGKMNEVYLGQIGQGGTIIPEIYMSYIPATSQGPASAELKVLTFVTREGSGELYTEYEYEKRAKGGGGRTQKALDKNFGASV</sequence>
<keyword evidence="2" id="KW-1185">Reference proteome</keyword>
<gene>
    <name evidence="1" type="ORF">V5O48_004025</name>
</gene>
<name>A0ABR3FRR1_9AGAR</name>
<organism evidence="1 2">
    <name type="scientific">Marasmius crinis-equi</name>
    <dbReference type="NCBI Taxonomy" id="585013"/>
    <lineage>
        <taxon>Eukaryota</taxon>
        <taxon>Fungi</taxon>
        <taxon>Dikarya</taxon>
        <taxon>Basidiomycota</taxon>
        <taxon>Agaricomycotina</taxon>
        <taxon>Agaricomycetes</taxon>
        <taxon>Agaricomycetidae</taxon>
        <taxon>Agaricales</taxon>
        <taxon>Marasmiineae</taxon>
        <taxon>Marasmiaceae</taxon>
        <taxon>Marasmius</taxon>
    </lineage>
</organism>
<protein>
    <submittedName>
        <fullName evidence="1">Uncharacterized protein</fullName>
    </submittedName>
</protein>
<accession>A0ABR3FRR1</accession>
<evidence type="ECO:0000313" key="2">
    <source>
        <dbReference type="Proteomes" id="UP001465976"/>
    </source>
</evidence>
<dbReference type="Proteomes" id="UP001465976">
    <property type="component" value="Unassembled WGS sequence"/>
</dbReference>